<dbReference type="EMBL" id="KZ772946">
    <property type="protein sequence ID" value="PTQ29519.1"/>
    <property type="molecule type" value="Genomic_DNA"/>
</dbReference>
<accession>A0A2R6W6P9</accession>
<protein>
    <submittedName>
        <fullName evidence="1">Uncharacterized protein</fullName>
    </submittedName>
</protein>
<reference evidence="2" key="1">
    <citation type="journal article" date="2017" name="Cell">
        <title>Insights into land plant evolution garnered from the Marchantia polymorpha genome.</title>
        <authorList>
            <person name="Bowman J.L."/>
            <person name="Kohchi T."/>
            <person name="Yamato K.T."/>
            <person name="Jenkins J."/>
            <person name="Shu S."/>
            <person name="Ishizaki K."/>
            <person name="Yamaoka S."/>
            <person name="Nishihama R."/>
            <person name="Nakamura Y."/>
            <person name="Berger F."/>
            <person name="Adam C."/>
            <person name="Aki S.S."/>
            <person name="Althoff F."/>
            <person name="Araki T."/>
            <person name="Arteaga-Vazquez M.A."/>
            <person name="Balasubrmanian S."/>
            <person name="Barry K."/>
            <person name="Bauer D."/>
            <person name="Boehm C.R."/>
            <person name="Briginshaw L."/>
            <person name="Caballero-Perez J."/>
            <person name="Catarino B."/>
            <person name="Chen F."/>
            <person name="Chiyoda S."/>
            <person name="Chovatia M."/>
            <person name="Davies K.M."/>
            <person name="Delmans M."/>
            <person name="Demura T."/>
            <person name="Dierschke T."/>
            <person name="Dolan L."/>
            <person name="Dorantes-Acosta A.E."/>
            <person name="Eklund D.M."/>
            <person name="Florent S.N."/>
            <person name="Flores-Sandoval E."/>
            <person name="Fujiyama A."/>
            <person name="Fukuzawa H."/>
            <person name="Galik B."/>
            <person name="Grimanelli D."/>
            <person name="Grimwood J."/>
            <person name="Grossniklaus U."/>
            <person name="Hamada T."/>
            <person name="Haseloff J."/>
            <person name="Hetherington A.J."/>
            <person name="Higo A."/>
            <person name="Hirakawa Y."/>
            <person name="Hundley H.N."/>
            <person name="Ikeda Y."/>
            <person name="Inoue K."/>
            <person name="Inoue S.I."/>
            <person name="Ishida S."/>
            <person name="Jia Q."/>
            <person name="Kakita M."/>
            <person name="Kanazawa T."/>
            <person name="Kawai Y."/>
            <person name="Kawashima T."/>
            <person name="Kennedy M."/>
            <person name="Kinose K."/>
            <person name="Kinoshita T."/>
            <person name="Kohara Y."/>
            <person name="Koide E."/>
            <person name="Komatsu K."/>
            <person name="Kopischke S."/>
            <person name="Kubo M."/>
            <person name="Kyozuka J."/>
            <person name="Lagercrantz U."/>
            <person name="Lin S.S."/>
            <person name="Lindquist E."/>
            <person name="Lipzen A.M."/>
            <person name="Lu C.W."/>
            <person name="De Luna E."/>
            <person name="Martienssen R.A."/>
            <person name="Minamino N."/>
            <person name="Mizutani M."/>
            <person name="Mizutani M."/>
            <person name="Mochizuki N."/>
            <person name="Monte I."/>
            <person name="Mosher R."/>
            <person name="Nagasaki H."/>
            <person name="Nakagami H."/>
            <person name="Naramoto S."/>
            <person name="Nishitani K."/>
            <person name="Ohtani M."/>
            <person name="Okamoto T."/>
            <person name="Okumura M."/>
            <person name="Phillips J."/>
            <person name="Pollak B."/>
            <person name="Reinders A."/>
            <person name="Rovekamp M."/>
            <person name="Sano R."/>
            <person name="Sawa S."/>
            <person name="Schmid M.W."/>
            <person name="Shirakawa M."/>
            <person name="Solano R."/>
            <person name="Spunde A."/>
            <person name="Suetsugu N."/>
            <person name="Sugano S."/>
            <person name="Sugiyama A."/>
            <person name="Sun R."/>
            <person name="Suzuki Y."/>
            <person name="Takenaka M."/>
            <person name="Takezawa D."/>
            <person name="Tomogane H."/>
            <person name="Tsuzuki M."/>
            <person name="Ueda T."/>
            <person name="Umeda M."/>
            <person name="Ward J.M."/>
            <person name="Watanabe Y."/>
            <person name="Yazaki K."/>
            <person name="Yokoyama R."/>
            <person name="Yoshitake Y."/>
            <person name="Yotsui I."/>
            <person name="Zachgo S."/>
            <person name="Schmutz J."/>
        </authorList>
    </citation>
    <scope>NUCLEOTIDE SEQUENCE [LARGE SCALE GENOMIC DNA]</scope>
    <source>
        <strain evidence="2">Tak-1</strain>
    </source>
</reference>
<dbReference type="Gramene" id="Mp3g17960.1">
    <property type="protein sequence ID" value="Mp3g17960.1.cds1"/>
    <property type="gene ID" value="Mp3g17960"/>
</dbReference>
<evidence type="ECO:0000313" key="1">
    <source>
        <dbReference type="EMBL" id="PTQ29519.1"/>
    </source>
</evidence>
<organism evidence="1 2">
    <name type="scientific">Marchantia polymorpha</name>
    <name type="common">Common liverwort</name>
    <name type="synonym">Marchantia aquatica</name>
    <dbReference type="NCBI Taxonomy" id="3197"/>
    <lineage>
        <taxon>Eukaryota</taxon>
        <taxon>Viridiplantae</taxon>
        <taxon>Streptophyta</taxon>
        <taxon>Embryophyta</taxon>
        <taxon>Marchantiophyta</taxon>
        <taxon>Marchantiopsida</taxon>
        <taxon>Marchantiidae</taxon>
        <taxon>Marchantiales</taxon>
        <taxon>Marchantiaceae</taxon>
        <taxon>Marchantia</taxon>
    </lineage>
</organism>
<name>A0A2R6W6P9_MARPO</name>
<dbReference type="AlphaFoldDB" id="A0A2R6W6P9"/>
<gene>
    <name evidence="1" type="ORF">MARPO_0140s0045</name>
</gene>
<evidence type="ECO:0000313" key="2">
    <source>
        <dbReference type="Proteomes" id="UP000244005"/>
    </source>
</evidence>
<dbReference type="Proteomes" id="UP000244005">
    <property type="component" value="Unassembled WGS sequence"/>
</dbReference>
<dbReference type="OrthoDB" id="10297528at2759"/>
<keyword evidence="2" id="KW-1185">Reference proteome</keyword>
<proteinExistence type="predicted"/>
<sequence length="120" mass="13830">MQVHMQPQQQRRSLDSSEFTIRLEDLHCGPMVGGLDWLKRLFKGADIASLLPGHNRNQHMNSEERRNMRRAKSANHAADLKVRHVFPLAVDRNPASVSFREPPTFRAPPPVFRVTGMHLW</sequence>